<dbReference type="InterPro" id="IPR016483">
    <property type="entry name" value="UCP006404_Pept_M50_CBS"/>
</dbReference>
<evidence type="ECO:0000256" key="12">
    <source>
        <dbReference type="ARBA" id="ARBA00023122"/>
    </source>
</evidence>
<keyword evidence="5 14" id="KW-0812">Transmembrane</keyword>
<dbReference type="PANTHER" id="PTHR39188">
    <property type="entry name" value="MEMBRANE-ASSOCIATED ZINC METALLOPROTEASE M50B"/>
    <property type="match status" value="1"/>
</dbReference>
<keyword evidence="8 14" id="KW-0378">Hydrolase</keyword>
<dbReference type="GO" id="GO:0046872">
    <property type="term" value="F:metal ion binding"/>
    <property type="evidence" value="ECO:0007669"/>
    <property type="project" value="UniProtKB-UniRule"/>
</dbReference>
<dbReference type="PIRSF" id="PIRSF006404">
    <property type="entry name" value="UCP006404_Pept_M50_CBS"/>
    <property type="match status" value="1"/>
</dbReference>
<dbReference type="EMBL" id="JADKFW010000004">
    <property type="protein sequence ID" value="MBK9716636.1"/>
    <property type="molecule type" value="Genomic_DNA"/>
</dbReference>
<name>A0A9D7XDJ9_9BACT</name>
<comment type="similarity">
    <text evidence="2 14">Belongs to the peptidase M50B family.</text>
</comment>
<evidence type="ECO:0000256" key="9">
    <source>
        <dbReference type="ARBA" id="ARBA00022833"/>
    </source>
</evidence>
<reference evidence="18 19" key="1">
    <citation type="submission" date="2020-10" db="EMBL/GenBank/DDBJ databases">
        <title>Connecting structure to function with the recovery of over 1000 high-quality activated sludge metagenome-assembled genomes encoding full-length rRNA genes using long-read sequencing.</title>
        <authorList>
            <person name="Singleton C.M."/>
            <person name="Petriglieri F."/>
            <person name="Kristensen J.M."/>
            <person name="Kirkegaard R.H."/>
            <person name="Michaelsen T.Y."/>
            <person name="Andersen M.H."/>
            <person name="Karst S.M."/>
            <person name="Dueholm M.S."/>
            <person name="Nielsen P.H."/>
            <person name="Albertsen M."/>
        </authorList>
    </citation>
    <scope>NUCLEOTIDE SEQUENCE [LARGE SCALE GENOMIC DNA]</scope>
    <source>
        <strain evidence="18">Ribe_18-Q3-R11-54_BAT3C.373</strain>
    </source>
</reference>
<feature type="transmembrane region" description="Helical" evidence="14">
    <location>
        <begin position="143"/>
        <end position="166"/>
    </location>
</feature>
<protein>
    <recommendedName>
        <fullName evidence="14">Zinc metalloprotease</fullName>
    </recommendedName>
</protein>
<evidence type="ECO:0000256" key="2">
    <source>
        <dbReference type="ARBA" id="ARBA00007931"/>
    </source>
</evidence>
<feature type="domain" description="Peptidase M50" evidence="17">
    <location>
        <begin position="49"/>
        <end position="201"/>
    </location>
</feature>
<accession>A0A9D7XDJ9</accession>
<evidence type="ECO:0000256" key="3">
    <source>
        <dbReference type="ARBA" id="ARBA00022475"/>
    </source>
</evidence>
<feature type="transmembrane region" description="Helical" evidence="14">
    <location>
        <begin position="43"/>
        <end position="62"/>
    </location>
</feature>
<dbReference type="PANTHER" id="PTHR39188:SF3">
    <property type="entry name" value="STAGE IV SPORULATION PROTEIN FB"/>
    <property type="match status" value="1"/>
</dbReference>
<organism evidence="18 19">
    <name type="scientific">Candidatus Defluviibacterium haderslevense</name>
    <dbReference type="NCBI Taxonomy" id="2981993"/>
    <lineage>
        <taxon>Bacteria</taxon>
        <taxon>Pseudomonadati</taxon>
        <taxon>Bacteroidota</taxon>
        <taxon>Saprospiria</taxon>
        <taxon>Saprospirales</taxon>
        <taxon>Saprospiraceae</taxon>
        <taxon>Candidatus Defluviibacterium</taxon>
    </lineage>
</organism>
<dbReference type="InterPro" id="IPR046342">
    <property type="entry name" value="CBS_dom_sf"/>
</dbReference>
<keyword evidence="10 14" id="KW-1133">Transmembrane helix</keyword>
<evidence type="ECO:0000256" key="1">
    <source>
        <dbReference type="ARBA" id="ARBA00004651"/>
    </source>
</evidence>
<feature type="binding site" evidence="16">
    <location>
        <position position="60"/>
    </location>
    <ligand>
        <name>Zn(2+)</name>
        <dbReference type="ChEBI" id="CHEBI:29105"/>
        <note>catalytic</note>
    </ligand>
</feature>
<dbReference type="InterPro" id="IPR008915">
    <property type="entry name" value="Peptidase_M50"/>
</dbReference>
<feature type="binding site" evidence="16">
    <location>
        <position position="64"/>
    </location>
    <ligand>
        <name>Zn(2+)</name>
        <dbReference type="ChEBI" id="CHEBI:29105"/>
        <note>catalytic</note>
    </ligand>
</feature>
<feature type="transmembrane region" description="Helical" evidence="14">
    <location>
        <begin position="100"/>
        <end position="123"/>
    </location>
</feature>
<dbReference type="GO" id="GO:0005886">
    <property type="term" value="C:plasma membrane"/>
    <property type="evidence" value="ECO:0007669"/>
    <property type="project" value="UniProtKB-SubCell"/>
</dbReference>
<keyword evidence="3" id="KW-1003">Cell membrane</keyword>
<keyword evidence="12" id="KW-0129">CBS domain</keyword>
<feature type="transmembrane region" description="Helical" evidence="14">
    <location>
        <begin position="12"/>
        <end position="31"/>
    </location>
</feature>
<keyword evidence="9 14" id="KW-0862">Zinc</keyword>
<evidence type="ECO:0000256" key="16">
    <source>
        <dbReference type="PIRSR" id="PIRSR006404-2"/>
    </source>
</evidence>
<evidence type="ECO:0000259" key="17">
    <source>
        <dbReference type="Pfam" id="PF02163"/>
    </source>
</evidence>
<evidence type="ECO:0000256" key="14">
    <source>
        <dbReference type="PIRNR" id="PIRNR006404"/>
    </source>
</evidence>
<evidence type="ECO:0000313" key="18">
    <source>
        <dbReference type="EMBL" id="MBK9716636.1"/>
    </source>
</evidence>
<dbReference type="GO" id="GO:0006508">
    <property type="term" value="P:proteolysis"/>
    <property type="evidence" value="ECO:0007669"/>
    <property type="project" value="UniProtKB-KW"/>
</dbReference>
<evidence type="ECO:0000313" key="19">
    <source>
        <dbReference type="Proteomes" id="UP000808349"/>
    </source>
</evidence>
<sequence length="361" mass="40913">MINQSWRLGTFAKIPVKIHWTFPLILIYVVANGLSNHNPWENILVEVCFVMSMFCCVVLHEFGHALTARRYHIQTEDIILLPIGGVARLRNMPDKPSHELVIAVMGPAVNVIIAAVIFGYLYYLNGLSFFTNEEFNQIELLNWNIFLPILLIANIFLVIFNMIPAFPMDGGRVLRALLSFKLGKLKATLWASRIGQFICILFIGFGIYYEAWTTVLIGVFIFIAAMQEYQSVSLDFTLKGKIAKMVCRKISYVITSYMSVQEAMAIVLSSGDKNFIITNFNGEFSASISAEEISAAVKQNPDQRISDLNLHEILFLEPNRTLKDLMFYLNQGYPLVVIKEGPEILGVIDRQALEHYLSLNK</sequence>
<feature type="binding site" evidence="16">
    <location>
        <position position="169"/>
    </location>
    <ligand>
        <name>Zn(2+)</name>
        <dbReference type="ChEBI" id="CHEBI:29105"/>
        <note>catalytic</note>
    </ligand>
</feature>
<evidence type="ECO:0000256" key="8">
    <source>
        <dbReference type="ARBA" id="ARBA00022801"/>
    </source>
</evidence>
<comment type="subcellular location">
    <subcellularLocation>
        <location evidence="1">Cell membrane</location>
        <topology evidence="1">Multi-pass membrane protein</topology>
    </subcellularLocation>
</comment>
<evidence type="ECO:0000256" key="15">
    <source>
        <dbReference type="PIRSR" id="PIRSR006404-1"/>
    </source>
</evidence>
<dbReference type="Pfam" id="PF02163">
    <property type="entry name" value="Peptidase_M50"/>
    <property type="match status" value="1"/>
</dbReference>
<evidence type="ECO:0000256" key="13">
    <source>
        <dbReference type="ARBA" id="ARBA00023136"/>
    </source>
</evidence>
<feature type="active site" evidence="15">
    <location>
        <position position="61"/>
    </location>
</feature>
<keyword evidence="11 14" id="KW-0482">Metalloprotease</keyword>
<gene>
    <name evidence="18" type="ORF">IPO85_03795</name>
</gene>
<evidence type="ECO:0000256" key="10">
    <source>
        <dbReference type="ARBA" id="ARBA00022989"/>
    </source>
</evidence>
<dbReference type="Proteomes" id="UP000808349">
    <property type="component" value="Unassembled WGS sequence"/>
</dbReference>
<dbReference type="GO" id="GO:0008237">
    <property type="term" value="F:metallopeptidase activity"/>
    <property type="evidence" value="ECO:0007669"/>
    <property type="project" value="UniProtKB-UniRule"/>
</dbReference>
<comment type="cofactor">
    <cofactor evidence="14 16">
        <name>Zn(2+)</name>
        <dbReference type="ChEBI" id="CHEBI:29105"/>
    </cofactor>
    <text evidence="14 16">Binds 1 zinc ion per subunit.</text>
</comment>
<comment type="caution">
    <text evidence="14">Lacks conserved residue(s) required for the propagation of feature annotation.</text>
</comment>
<keyword evidence="13 14" id="KW-0472">Membrane</keyword>
<dbReference type="CDD" id="cd06164">
    <property type="entry name" value="S2P-M50_SpoIVFB_CBS"/>
    <property type="match status" value="1"/>
</dbReference>
<evidence type="ECO:0000256" key="7">
    <source>
        <dbReference type="ARBA" id="ARBA00022737"/>
    </source>
</evidence>
<keyword evidence="6 14" id="KW-0479">Metal-binding</keyword>
<evidence type="ECO:0000256" key="11">
    <source>
        <dbReference type="ARBA" id="ARBA00023049"/>
    </source>
</evidence>
<dbReference type="AlphaFoldDB" id="A0A9D7XDJ9"/>
<proteinExistence type="inferred from homology"/>
<keyword evidence="4 14" id="KW-0645">Protease</keyword>
<evidence type="ECO:0000256" key="4">
    <source>
        <dbReference type="ARBA" id="ARBA00022670"/>
    </source>
</evidence>
<comment type="caution">
    <text evidence="18">The sequence shown here is derived from an EMBL/GenBank/DDBJ whole genome shotgun (WGS) entry which is preliminary data.</text>
</comment>
<keyword evidence="7" id="KW-0677">Repeat</keyword>
<dbReference type="SUPFAM" id="SSF54631">
    <property type="entry name" value="CBS-domain pair"/>
    <property type="match status" value="1"/>
</dbReference>
<evidence type="ECO:0000256" key="6">
    <source>
        <dbReference type="ARBA" id="ARBA00022723"/>
    </source>
</evidence>
<evidence type="ECO:0000256" key="5">
    <source>
        <dbReference type="ARBA" id="ARBA00022692"/>
    </source>
</evidence>